<dbReference type="RefSeq" id="WP_208258683.1">
    <property type="nucleotide sequence ID" value="NZ_JAGEOJ010000011.1"/>
</dbReference>
<protein>
    <submittedName>
        <fullName evidence="1">Uncharacterized protein</fullName>
    </submittedName>
</protein>
<proteinExistence type="predicted"/>
<dbReference type="EMBL" id="JAGEOJ010000011">
    <property type="protein sequence ID" value="MBO2450803.1"/>
    <property type="molecule type" value="Genomic_DNA"/>
</dbReference>
<comment type="caution">
    <text evidence="1">The sequence shown here is derived from an EMBL/GenBank/DDBJ whole genome shotgun (WGS) entry which is preliminary data.</text>
</comment>
<keyword evidence="2" id="KW-1185">Reference proteome</keyword>
<dbReference type="Proteomes" id="UP000669179">
    <property type="component" value="Unassembled WGS sequence"/>
</dbReference>
<dbReference type="AlphaFoldDB" id="A0A939T5M5"/>
<sequence>MTTPHGAGASTHGAGSNHHAIREDLAGRAIEQRPPRRLYLTGARQADPPPIPPVELAPVADLMATARASALHGMVIAQIDWIREGREVGANGELSPAALTEFLDVTDERVSSAASESAEMAEAVRQFWGALVGSGILHIDTARSLVWPGPNAVALTGTDGQAALHAWRTFLIAMLDLWSGLGRGEPEEQGLSTNILISLYAHGGPVPRTKLSPLIDEARAYTQLHLDTLTHAGLLQQDPELVCVTTLGTYVCHALLEEASGLRIPVLGSYADADAAVLLQAITAYPVERIPVEAHGWLGDRPAEEGAAAIRAALLEVGPMARRAGLDLLAGTFGDTFGMDGRRTLLELAGDERLGALAFNYLSPTQQAQIPTLGRATSTWALIDLAAMSLEAGTPAHEMVHGLGYVDQPAGKMAKLIDLFGDADHPWAARVLDAMIAHHPEPEVVEAARSARDRLGD</sequence>
<accession>A0A939T5M5</accession>
<reference evidence="1" key="1">
    <citation type="submission" date="2021-03" db="EMBL/GenBank/DDBJ databases">
        <authorList>
            <person name="Kanchanasin P."/>
            <person name="Saeng-In P."/>
            <person name="Phongsopitanun W."/>
            <person name="Yuki M."/>
            <person name="Kudo T."/>
            <person name="Ohkuma M."/>
            <person name="Tanasupawat S."/>
        </authorList>
    </citation>
    <scope>NUCLEOTIDE SEQUENCE</scope>
    <source>
        <strain evidence="1">GKU 128</strain>
    </source>
</reference>
<name>A0A939T5M5_9ACTN</name>
<organism evidence="1 2">
    <name type="scientific">Actinomadura barringtoniae</name>
    <dbReference type="NCBI Taxonomy" id="1427535"/>
    <lineage>
        <taxon>Bacteria</taxon>
        <taxon>Bacillati</taxon>
        <taxon>Actinomycetota</taxon>
        <taxon>Actinomycetes</taxon>
        <taxon>Streptosporangiales</taxon>
        <taxon>Thermomonosporaceae</taxon>
        <taxon>Actinomadura</taxon>
    </lineage>
</organism>
<evidence type="ECO:0000313" key="2">
    <source>
        <dbReference type="Proteomes" id="UP000669179"/>
    </source>
</evidence>
<gene>
    <name evidence="1" type="ORF">J4573_27140</name>
</gene>
<evidence type="ECO:0000313" key="1">
    <source>
        <dbReference type="EMBL" id="MBO2450803.1"/>
    </source>
</evidence>